<accession>A0ABV1D124</accession>
<proteinExistence type="predicted"/>
<protein>
    <submittedName>
        <fullName evidence="1">Uncharacterized protein</fullName>
    </submittedName>
</protein>
<sequence length="112" mass="12391">MNISCKIYSFLRAVRGNWRNAIFVSCDCGHCMCGRTTPCSGFLLAVDECGQVMLLSAEDIQRLSGETVDSSECIAILSRRAFDAAFSKYIEWHTPEPSACALRQLSLDPGYN</sequence>
<gene>
    <name evidence="1" type="ORF">WMQ36_03820</name>
</gene>
<keyword evidence="2" id="KW-1185">Reference proteome</keyword>
<organism evidence="1 2">
    <name type="scientific">Enterocloster hominis</name>
    <name type="common">ex Hitch et al. 2024</name>
    <dbReference type="NCBI Taxonomy" id="1917870"/>
    <lineage>
        <taxon>Bacteria</taxon>
        <taxon>Bacillati</taxon>
        <taxon>Bacillota</taxon>
        <taxon>Clostridia</taxon>
        <taxon>Lachnospirales</taxon>
        <taxon>Lachnospiraceae</taxon>
        <taxon>Enterocloster</taxon>
    </lineage>
</organism>
<evidence type="ECO:0000313" key="2">
    <source>
        <dbReference type="Proteomes" id="UP001454086"/>
    </source>
</evidence>
<reference evidence="1 2" key="1">
    <citation type="submission" date="2024-03" db="EMBL/GenBank/DDBJ databases">
        <title>Human intestinal bacterial collection.</title>
        <authorList>
            <person name="Pauvert C."/>
            <person name="Hitch T.C.A."/>
            <person name="Clavel T."/>
        </authorList>
    </citation>
    <scope>NUCLEOTIDE SEQUENCE [LARGE SCALE GENOMIC DNA]</scope>
    <source>
        <strain evidence="1 2">CLA-SR-H021</strain>
    </source>
</reference>
<dbReference type="EMBL" id="JBBMFM010000008">
    <property type="protein sequence ID" value="MEQ2424089.1"/>
    <property type="molecule type" value="Genomic_DNA"/>
</dbReference>
<evidence type="ECO:0000313" key="1">
    <source>
        <dbReference type="EMBL" id="MEQ2424089.1"/>
    </source>
</evidence>
<dbReference type="Proteomes" id="UP001454086">
    <property type="component" value="Unassembled WGS sequence"/>
</dbReference>
<comment type="caution">
    <text evidence="1">The sequence shown here is derived from an EMBL/GenBank/DDBJ whole genome shotgun (WGS) entry which is preliminary data.</text>
</comment>
<dbReference type="RefSeq" id="WP_238726476.1">
    <property type="nucleotide sequence ID" value="NZ_JBBMFM010000008.1"/>
</dbReference>
<name>A0ABV1D124_9FIRM</name>